<evidence type="ECO:0000313" key="4">
    <source>
        <dbReference type="Proteomes" id="UP001362999"/>
    </source>
</evidence>
<keyword evidence="1" id="KW-0677">Repeat</keyword>
<dbReference type="EMBL" id="JAWWNJ010000013">
    <property type="protein sequence ID" value="KAK7042815.1"/>
    <property type="molecule type" value="Genomic_DNA"/>
</dbReference>
<dbReference type="InterPro" id="IPR056884">
    <property type="entry name" value="NPHP3-like_N"/>
</dbReference>
<evidence type="ECO:0000256" key="1">
    <source>
        <dbReference type="ARBA" id="ARBA00022737"/>
    </source>
</evidence>
<evidence type="ECO:0000259" key="2">
    <source>
        <dbReference type="Pfam" id="PF24883"/>
    </source>
</evidence>
<organism evidence="3 4">
    <name type="scientific">Favolaschia claudopus</name>
    <dbReference type="NCBI Taxonomy" id="2862362"/>
    <lineage>
        <taxon>Eukaryota</taxon>
        <taxon>Fungi</taxon>
        <taxon>Dikarya</taxon>
        <taxon>Basidiomycota</taxon>
        <taxon>Agaricomycotina</taxon>
        <taxon>Agaricomycetes</taxon>
        <taxon>Agaricomycetidae</taxon>
        <taxon>Agaricales</taxon>
        <taxon>Marasmiineae</taxon>
        <taxon>Mycenaceae</taxon>
        <taxon>Favolaschia</taxon>
    </lineage>
</organism>
<dbReference type="AlphaFoldDB" id="A0AAW0CYB5"/>
<proteinExistence type="predicted"/>
<dbReference type="SUPFAM" id="SSF52540">
    <property type="entry name" value="P-loop containing nucleoside triphosphate hydrolases"/>
    <property type="match status" value="1"/>
</dbReference>
<accession>A0AAW0CYB5</accession>
<dbReference type="InterPro" id="IPR027417">
    <property type="entry name" value="P-loop_NTPase"/>
</dbReference>
<keyword evidence="4" id="KW-1185">Reference proteome</keyword>
<sequence>MRDLCEASSNEASYDWGDNYDRPSCHPKTRLEYFSELDEWSRENSPRILWMCGPAGTGKSAIAQSFCEQLQHENRLGASFFFKRGHPSRGDAMKLFPTLAYNLAGISPELRFAITSNIRADPAIFSKSLAIQLQKLIIGPCQAVTLPFPLTIVIDGLDECEGEASQQSLLCALGNAHNDWRSHLNVVIASRPEAHLRSVFEEPCLVFAQTLEIHGSETDVRTYLVDQFRRIRETRQSLRAVPMLWPGHDVVEQFVQKSSGHFVYASTIIKFIDDQNWNPEGRLKLILGIEGKPISSPSTPAPPGPFFTLDQLYNGILADVPNQECLLAILPAIAANLQLPVLHMGQLLELNPTDIQTTLRRLHSLINVPEPNLTVNRVTVHHASFLDFLNHPARSAQFHFNDTARHSLALHILRVYSETSEIGLSHVWRYLFTHKEVNIILNIITGGSI</sequence>
<dbReference type="Gene3D" id="3.40.50.300">
    <property type="entry name" value="P-loop containing nucleotide triphosphate hydrolases"/>
    <property type="match status" value="1"/>
</dbReference>
<reference evidence="3 4" key="1">
    <citation type="journal article" date="2024" name="J Genomics">
        <title>Draft genome sequencing and assembly of Favolaschia claudopus CIRM-BRFM 2984 isolated from oak limbs.</title>
        <authorList>
            <person name="Navarro D."/>
            <person name="Drula E."/>
            <person name="Chaduli D."/>
            <person name="Cazenave R."/>
            <person name="Ahrendt S."/>
            <person name="Wang J."/>
            <person name="Lipzen A."/>
            <person name="Daum C."/>
            <person name="Barry K."/>
            <person name="Grigoriev I.V."/>
            <person name="Favel A."/>
            <person name="Rosso M.N."/>
            <person name="Martin F."/>
        </authorList>
    </citation>
    <scope>NUCLEOTIDE SEQUENCE [LARGE SCALE GENOMIC DNA]</scope>
    <source>
        <strain evidence="3 4">CIRM-BRFM 2984</strain>
    </source>
</reference>
<protein>
    <submittedName>
        <fullName evidence="3">NACHT domain-containing protein</fullName>
    </submittedName>
</protein>
<evidence type="ECO:0000313" key="3">
    <source>
        <dbReference type="EMBL" id="KAK7042815.1"/>
    </source>
</evidence>
<dbReference type="Proteomes" id="UP001362999">
    <property type="component" value="Unassembled WGS sequence"/>
</dbReference>
<name>A0AAW0CYB5_9AGAR</name>
<feature type="domain" description="Nephrocystin 3-like N-terminal" evidence="2">
    <location>
        <begin position="36"/>
        <end position="191"/>
    </location>
</feature>
<comment type="caution">
    <text evidence="3">The sequence shown here is derived from an EMBL/GenBank/DDBJ whole genome shotgun (WGS) entry which is preliminary data.</text>
</comment>
<gene>
    <name evidence="3" type="ORF">R3P38DRAFT_2612128</name>
</gene>
<dbReference type="Pfam" id="PF24883">
    <property type="entry name" value="NPHP3_N"/>
    <property type="match status" value="1"/>
</dbReference>
<dbReference type="PANTHER" id="PTHR10039:SF17">
    <property type="entry name" value="FUNGAL STAND N-TERMINAL GOODBYE DOMAIN-CONTAINING PROTEIN-RELATED"/>
    <property type="match status" value="1"/>
</dbReference>
<dbReference type="PANTHER" id="PTHR10039">
    <property type="entry name" value="AMELOGENIN"/>
    <property type="match status" value="1"/>
</dbReference>